<gene>
    <name evidence="1" type="ORF">LQ567_05890</name>
</gene>
<dbReference type="Gene3D" id="2.120.10.30">
    <property type="entry name" value="TolB, C-terminal domain"/>
    <property type="match status" value="1"/>
</dbReference>
<reference evidence="1 2" key="1">
    <citation type="submission" date="2021-11" db="EMBL/GenBank/DDBJ databases">
        <title>Genomic of Niabella pedocola.</title>
        <authorList>
            <person name="Wu T."/>
        </authorList>
    </citation>
    <scope>NUCLEOTIDE SEQUENCE [LARGE SCALE GENOMIC DNA]</scope>
    <source>
        <strain evidence="1 2">JCM 31011</strain>
    </source>
</reference>
<dbReference type="InterPro" id="IPR011042">
    <property type="entry name" value="6-blade_b-propeller_TolB-like"/>
</dbReference>
<dbReference type="Proteomes" id="UP001199816">
    <property type="component" value="Unassembled WGS sequence"/>
</dbReference>
<evidence type="ECO:0000313" key="1">
    <source>
        <dbReference type="EMBL" id="MCD2422285.1"/>
    </source>
</evidence>
<keyword evidence="1" id="KW-0547">Nucleotide-binding</keyword>
<sequence length="275" mass="29878">MKPALFFLSILAVGCSLTGYGQHTIVQTWQTTDSIPVPESVLPASNKNELYVSLIDGKGTEKDGKGGVGILYKDGRVKNLNWVTGLNAPKGMALYKNRLYVADITDLVVIDVKKAQVLQTIPIPGSVFLNDVTVDKKGTVYVSDTRENKIYKVTNHQPEVYLEQATSANGLKSIGPDLYVLAGKELWKLDPKKNKIVIASGFEQGGDGLEPTGDGGFIVTCWAGLIYHVSSTGAIHKMLDVQGRMNTADLAYEASSKTLYVPTFNNYSVVAFELK</sequence>
<proteinExistence type="predicted"/>
<name>A0ABS8PMF2_9BACT</name>
<dbReference type="SUPFAM" id="SSF63829">
    <property type="entry name" value="Calcium-dependent phosphotriesterase"/>
    <property type="match status" value="1"/>
</dbReference>
<protein>
    <submittedName>
        <fullName evidence="1">ATP-binding protein</fullName>
    </submittedName>
</protein>
<dbReference type="RefSeq" id="WP_231003188.1">
    <property type="nucleotide sequence ID" value="NZ_JAJNEC010000004.1"/>
</dbReference>
<dbReference type="PROSITE" id="PS51257">
    <property type="entry name" value="PROKAR_LIPOPROTEIN"/>
    <property type="match status" value="1"/>
</dbReference>
<dbReference type="EMBL" id="JAJNEC010000004">
    <property type="protein sequence ID" value="MCD2422285.1"/>
    <property type="molecule type" value="Genomic_DNA"/>
</dbReference>
<organism evidence="1 2">
    <name type="scientific">Niabella pedocola</name>
    <dbReference type="NCBI Taxonomy" id="1752077"/>
    <lineage>
        <taxon>Bacteria</taxon>
        <taxon>Pseudomonadati</taxon>
        <taxon>Bacteroidota</taxon>
        <taxon>Chitinophagia</taxon>
        <taxon>Chitinophagales</taxon>
        <taxon>Chitinophagaceae</taxon>
        <taxon>Niabella</taxon>
    </lineage>
</organism>
<accession>A0ABS8PMF2</accession>
<dbReference type="GO" id="GO:0005524">
    <property type="term" value="F:ATP binding"/>
    <property type="evidence" value="ECO:0007669"/>
    <property type="project" value="UniProtKB-KW"/>
</dbReference>
<evidence type="ECO:0000313" key="2">
    <source>
        <dbReference type="Proteomes" id="UP001199816"/>
    </source>
</evidence>
<comment type="caution">
    <text evidence="1">The sequence shown here is derived from an EMBL/GenBank/DDBJ whole genome shotgun (WGS) entry which is preliminary data.</text>
</comment>
<keyword evidence="2" id="KW-1185">Reference proteome</keyword>
<keyword evidence="1" id="KW-0067">ATP-binding</keyword>